<protein>
    <submittedName>
        <fullName evidence="3">Putative Gamma-D-glutamyl-meso-diaminopimelate peptidase</fullName>
        <ecNumber evidence="3">3.4.19.11</ecNumber>
    </submittedName>
</protein>
<dbReference type="EMBL" id="CAJC01000214">
    <property type="protein sequence ID" value="CCI55078.1"/>
    <property type="molecule type" value="Genomic_DNA"/>
</dbReference>
<dbReference type="Pfam" id="PF01476">
    <property type="entry name" value="LysM"/>
    <property type="match status" value="2"/>
</dbReference>
<keyword evidence="3" id="KW-0378">Hydrolase</keyword>
<accession>A0A077MGS3</accession>
<feature type="domain" description="LysM" evidence="2">
    <location>
        <begin position="191"/>
        <end position="235"/>
    </location>
</feature>
<gene>
    <name evidence="3" type="ORF">BN13_980015</name>
</gene>
<dbReference type="STRING" id="1193518.BN13_980015"/>
<dbReference type="SUPFAM" id="SSF53955">
    <property type="entry name" value="Lysozyme-like"/>
    <property type="match status" value="1"/>
</dbReference>
<dbReference type="EC" id="3.4.19.11" evidence="3"/>
<dbReference type="CDD" id="cd00118">
    <property type="entry name" value="LysM"/>
    <property type="match status" value="2"/>
</dbReference>
<sequence>MYHIVHFIHGRHTGIQSTILGSNTPHRCLPDVPRRPWKGPPRHHGALAFRVPARCPSDHRRDVGVACGRDAAAYGRRRRDGLRHRAALWHDGLGHRRRQRTVRPLAHPSGRGPLDPERHLWDNGHRPHHLRLDLHGGAGDTLSGIAAATGSSVSAIAATNGITTYDFIHVGQSLTIPGAGTTPKRPASTTGSYTVQSGDTLSGIAASTGSTVAAIAKASGISPSSFLQIGQRLTIPTRTDRGDSGSTTSGTTTTTGAAPGSSEWADTMPSRSEIRDLISATASAYGVDPRLALAIGWQESGWQQGVTSSVGAVGAMQVMPQSGEWAGSLIGRTLNLRDAHDNVTAGVVIIRQLTAMAKDRDEVIAAYYQGLGSVQERGWYSDTRQYVANVNYFMTRV</sequence>
<dbReference type="GO" id="GO:0008932">
    <property type="term" value="F:lytic endotransglycosylase activity"/>
    <property type="evidence" value="ECO:0007669"/>
    <property type="project" value="TreeGrafter"/>
</dbReference>
<keyword evidence="4" id="KW-1185">Reference proteome</keyword>
<dbReference type="InterPro" id="IPR018392">
    <property type="entry name" value="LysM"/>
</dbReference>
<dbReference type="InterPro" id="IPR023346">
    <property type="entry name" value="Lysozyme-like_dom_sf"/>
</dbReference>
<dbReference type="InterPro" id="IPR036779">
    <property type="entry name" value="LysM_dom_sf"/>
</dbReference>
<organism evidence="3 4">
    <name type="scientific">Nostocoides jenkinsii Ben 74</name>
    <dbReference type="NCBI Taxonomy" id="1193518"/>
    <lineage>
        <taxon>Bacteria</taxon>
        <taxon>Bacillati</taxon>
        <taxon>Actinomycetota</taxon>
        <taxon>Actinomycetes</taxon>
        <taxon>Micrococcales</taxon>
        <taxon>Intrasporangiaceae</taxon>
        <taxon>Nostocoides</taxon>
    </lineage>
</organism>
<dbReference type="AlphaFoldDB" id="A0A077MGS3"/>
<evidence type="ECO:0000313" key="3">
    <source>
        <dbReference type="EMBL" id="CCI55078.1"/>
    </source>
</evidence>
<dbReference type="GO" id="GO:0016787">
    <property type="term" value="F:hydrolase activity"/>
    <property type="evidence" value="ECO:0007669"/>
    <property type="project" value="UniProtKB-KW"/>
</dbReference>
<dbReference type="PANTHER" id="PTHR33734">
    <property type="entry name" value="LYSM DOMAIN-CONTAINING GPI-ANCHORED PROTEIN 2"/>
    <property type="match status" value="1"/>
</dbReference>
<evidence type="ECO:0000256" key="1">
    <source>
        <dbReference type="SAM" id="MobiDB-lite"/>
    </source>
</evidence>
<dbReference type="PANTHER" id="PTHR33734:SF22">
    <property type="entry name" value="MEMBRANE-BOUND LYTIC MUREIN TRANSGLYCOSYLASE D"/>
    <property type="match status" value="1"/>
</dbReference>
<feature type="domain" description="LysM" evidence="2">
    <location>
        <begin position="132"/>
        <end position="176"/>
    </location>
</feature>
<dbReference type="SMART" id="SM00257">
    <property type="entry name" value="LysM"/>
    <property type="match status" value="2"/>
</dbReference>
<feature type="region of interest" description="Disordered" evidence="1">
    <location>
        <begin position="234"/>
        <end position="268"/>
    </location>
</feature>
<evidence type="ECO:0000313" key="4">
    <source>
        <dbReference type="Proteomes" id="UP000035720"/>
    </source>
</evidence>
<dbReference type="InterPro" id="IPR008258">
    <property type="entry name" value="Transglycosylase_SLT_dom_1"/>
</dbReference>
<dbReference type="PROSITE" id="PS51782">
    <property type="entry name" value="LYSM"/>
    <property type="match status" value="2"/>
</dbReference>
<dbReference type="Pfam" id="PF01464">
    <property type="entry name" value="SLT"/>
    <property type="match status" value="1"/>
</dbReference>
<proteinExistence type="predicted"/>
<feature type="compositionally biased region" description="Low complexity" evidence="1">
    <location>
        <begin position="244"/>
        <end position="262"/>
    </location>
</feature>
<dbReference type="Proteomes" id="UP000035720">
    <property type="component" value="Unassembled WGS sequence"/>
</dbReference>
<reference evidence="3 4" key="1">
    <citation type="journal article" date="2013" name="ISME J.">
        <title>A metabolic model for members of the genus Tetrasphaera involved in enhanced biological phosphorus removal.</title>
        <authorList>
            <person name="Kristiansen R."/>
            <person name="Nguyen H.T.T."/>
            <person name="Saunders A.M."/>
            <person name="Nielsen J.L."/>
            <person name="Wimmer R."/>
            <person name="Le V.Q."/>
            <person name="McIlroy S.J."/>
            <person name="Petrovski S."/>
            <person name="Seviour R.J."/>
            <person name="Calteau A."/>
            <person name="Nielsen K.L."/>
            <person name="Nielsen P.H."/>
        </authorList>
    </citation>
    <scope>NUCLEOTIDE SEQUENCE [LARGE SCALE GENOMIC DNA]</scope>
    <source>
        <strain evidence="3 4">Ben 74</strain>
    </source>
</reference>
<dbReference type="Gene3D" id="1.10.530.10">
    <property type="match status" value="1"/>
</dbReference>
<name>A0A077MGS3_9MICO</name>
<evidence type="ECO:0000259" key="2">
    <source>
        <dbReference type="PROSITE" id="PS51782"/>
    </source>
</evidence>
<dbReference type="SUPFAM" id="SSF54106">
    <property type="entry name" value="LysM domain"/>
    <property type="match status" value="2"/>
</dbReference>
<comment type="caution">
    <text evidence="3">The sequence shown here is derived from an EMBL/GenBank/DDBJ whole genome shotgun (WGS) entry which is preliminary data.</text>
</comment>
<dbReference type="Gene3D" id="3.10.350.10">
    <property type="entry name" value="LysM domain"/>
    <property type="match status" value="2"/>
</dbReference>